<dbReference type="Gene3D" id="3.40.50.300">
    <property type="entry name" value="P-loop containing nucleotide triphosphate hydrolases"/>
    <property type="match status" value="1"/>
</dbReference>
<dbReference type="Gene3D" id="1.25.40.10">
    <property type="entry name" value="Tetratricopeptide repeat domain"/>
    <property type="match status" value="1"/>
</dbReference>
<dbReference type="Pfam" id="PF01535">
    <property type="entry name" value="PPR"/>
    <property type="match status" value="3"/>
</dbReference>
<dbReference type="SUPFAM" id="SSF52540">
    <property type="entry name" value="P-loop containing nucleoside triphosphate hydrolases"/>
    <property type="match status" value="1"/>
</dbReference>
<dbReference type="FunFam" id="3.40.50.300:FF:000485">
    <property type="entry name" value="Dephospho-CoA kinase CAB5"/>
    <property type="match status" value="1"/>
</dbReference>
<evidence type="ECO:0000256" key="10">
    <source>
        <dbReference type="PROSITE-ProRule" id="PRU00708"/>
    </source>
</evidence>
<dbReference type="InterPro" id="IPR001977">
    <property type="entry name" value="Depp_CoAkinase"/>
</dbReference>
<reference evidence="11" key="1">
    <citation type="submission" date="2018-11" db="EMBL/GenBank/DDBJ databases">
        <authorList>
            <person name="Grassa J C."/>
        </authorList>
    </citation>
    <scope>NUCLEOTIDE SEQUENCE [LARGE SCALE GENOMIC DNA]</scope>
</reference>
<dbReference type="InterPro" id="IPR046848">
    <property type="entry name" value="E_motif"/>
</dbReference>
<accession>A0A803NQL0</accession>
<dbReference type="GO" id="GO:0005737">
    <property type="term" value="C:cytoplasm"/>
    <property type="evidence" value="ECO:0007669"/>
    <property type="project" value="UniProtKB-ARBA"/>
</dbReference>
<evidence type="ECO:0000256" key="6">
    <source>
        <dbReference type="ARBA" id="ARBA00060696"/>
    </source>
</evidence>
<dbReference type="GO" id="GO:0015937">
    <property type="term" value="P:coenzyme A biosynthetic process"/>
    <property type="evidence" value="ECO:0007669"/>
    <property type="project" value="InterPro"/>
</dbReference>
<dbReference type="PROSITE" id="PS51219">
    <property type="entry name" value="DPCK"/>
    <property type="match status" value="1"/>
</dbReference>
<evidence type="ECO:0000256" key="1">
    <source>
        <dbReference type="ARBA" id="ARBA00009018"/>
    </source>
</evidence>
<comment type="pathway">
    <text evidence="6">Cofactor biosynthesis; coenzyme A biosynthesis; CoA from (R)-pantothenate: step 5/5.</text>
</comment>
<dbReference type="NCBIfam" id="TIGR00152">
    <property type="entry name" value="dephospho-CoA kinase"/>
    <property type="match status" value="1"/>
</dbReference>
<comment type="similarity">
    <text evidence="1">Belongs to the CoaE family.</text>
</comment>
<dbReference type="GO" id="GO:0004140">
    <property type="term" value="F:dephospho-CoA kinase activity"/>
    <property type="evidence" value="ECO:0007669"/>
    <property type="project" value="UniProtKB-EC"/>
</dbReference>
<organism evidence="11 12">
    <name type="scientific">Cannabis sativa</name>
    <name type="common">Hemp</name>
    <name type="synonym">Marijuana</name>
    <dbReference type="NCBI Taxonomy" id="3483"/>
    <lineage>
        <taxon>Eukaryota</taxon>
        <taxon>Viridiplantae</taxon>
        <taxon>Streptophyta</taxon>
        <taxon>Embryophyta</taxon>
        <taxon>Tracheophyta</taxon>
        <taxon>Spermatophyta</taxon>
        <taxon>Magnoliopsida</taxon>
        <taxon>eudicotyledons</taxon>
        <taxon>Gunneridae</taxon>
        <taxon>Pentapetalae</taxon>
        <taxon>rosids</taxon>
        <taxon>fabids</taxon>
        <taxon>Rosales</taxon>
        <taxon>Cannabaceae</taxon>
        <taxon>Cannabis</taxon>
    </lineage>
</organism>
<dbReference type="Pfam" id="PF01121">
    <property type="entry name" value="CoaE"/>
    <property type="match status" value="1"/>
</dbReference>
<dbReference type="GO" id="GO:0003723">
    <property type="term" value="F:RNA binding"/>
    <property type="evidence" value="ECO:0007669"/>
    <property type="project" value="InterPro"/>
</dbReference>
<keyword evidence="12" id="KW-1185">Reference proteome</keyword>
<dbReference type="InterPro" id="IPR027417">
    <property type="entry name" value="P-loop_NTPase"/>
</dbReference>
<dbReference type="SUPFAM" id="SSF48452">
    <property type="entry name" value="TPR-like"/>
    <property type="match status" value="1"/>
</dbReference>
<evidence type="ECO:0000256" key="7">
    <source>
        <dbReference type="ARBA" id="ARBA00066359"/>
    </source>
</evidence>
<dbReference type="InterPro" id="IPR046960">
    <property type="entry name" value="PPR_At4g14850-like_plant"/>
</dbReference>
<dbReference type="FunFam" id="1.25.40.10:FF:000090">
    <property type="entry name" value="Pentatricopeptide repeat-containing protein, chloroplastic"/>
    <property type="match status" value="1"/>
</dbReference>
<dbReference type="InterPro" id="IPR002885">
    <property type="entry name" value="PPR_rpt"/>
</dbReference>
<dbReference type="PROSITE" id="PS51375">
    <property type="entry name" value="PPR"/>
    <property type="match status" value="2"/>
</dbReference>
<dbReference type="EMBL" id="UZAU01000018">
    <property type="status" value="NOT_ANNOTATED_CDS"/>
    <property type="molecule type" value="Genomic_DNA"/>
</dbReference>
<dbReference type="GO" id="GO:0005524">
    <property type="term" value="F:ATP binding"/>
    <property type="evidence" value="ECO:0007669"/>
    <property type="project" value="UniProtKB-KW"/>
</dbReference>
<keyword evidence="3" id="KW-0547">Nucleotide-binding</keyword>
<dbReference type="CDD" id="cd02022">
    <property type="entry name" value="DPCK"/>
    <property type="match status" value="1"/>
</dbReference>
<feature type="repeat" description="PPR" evidence="10">
    <location>
        <begin position="93"/>
        <end position="127"/>
    </location>
</feature>
<dbReference type="NCBIfam" id="TIGR00756">
    <property type="entry name" value="PPR"/>
    <property type="match status" value="3"/>
</dbReference>
<evidence type="ECO:0000256" key="9">
    <source>
        <dbReference type="ARBA" id="ARBA00076292"/>
    </source>
</evidence>
<dbReference type="GO" id="GO:0009451">
    <property type="term" value="P:RNA modification"/>
    <property type="evidence" value="ECO:0007669"/>
    <property type="project" value="InterPro"/>
</dbReference>
<keyword evidence="4" id="KW-0067">ATP-binding</keyword>
<dbReference type="Pfam" id="PF20431">
    <property type="entry name" value="E_motif"/>
    <property type="match status" value="1"/>
</dbReference>
<keyword evidence="2" id="KW-0677">Repeat</keyword>
<evidence type="ECO:0000256" key="5">
    <source>
        <dbReference type="ARBA" id="ARBA00055723"/>
    </source>
</evidence>
<dbReference type="AlphaFoldDB" id="A0A803NQL0"/>
<comment type="function">
    <text evidence="5">Catalyzes the phosphorylation of the 3'-hydroxyl group of dephosphocoenzyme A to form coenzyme A.</text>
</comment>
<sequence>MGYRNVRKYDEALIAFEQMQYAGVIPNHVTMVNALAACANSGALEMGVWIHDFVKRNKWDMDVILGTSLIDMYGKCGRIEEGLTVFRSMKKKNTFTWNAVIQGLALAKSGDEALWWFNVMEQEGFKADQVTLVAVLLACSHAGFVDTGTRIFGAIVDGKYQFSPTVKHYACMVDIFARAGQLEEAFKCLNKMPYEPTKAIWGSLLAGGKAHGNLNLSEFAAWKLIELEPGNSTYYVLLSNLYAQMGRWSDVEKRTAELIGKKMRLVGLTGGISSGKSTVSTLFKVHGIPVVDADVVARDVLKKGTGGWKKVVSAFGEEILQPDGEVDRPRLGQIVFSDPGKRQLLNRLLAPYISSGIFWEILKLWIKGSKVIVLDIPLLFEAKMDKWTKPIIVVWVDPETQLHRLMARDGSNEEDAQNRINAQMSLDLKRKKADIVINNTGSLDELNEEFQKVLCEVTKPLTWTEFGLSRQGALSVLASTIVGVIFCRNILSNSSRL</sequence>
<dbReference type="PANTHER" id="PTHR47926">
    <property type="entry name" value="PENTATRICOPEPTIDE REPEAT-CONTAINING PROTEIN"/>
    <property type="match status" value="1"/>
</dbReference>
<evidence type="ECO:0000313" key="11">
    <source>
        <dbReference type="EnsemblPlants" id="cds.evm.model.01.744"/>
    </source>
</evidence>
<dbReference type="InterPro" id="IPR011990">
    <property type="entry name" value="TPR-like_helical_dom_sf"/>
</dbReference>
<dbReference type="EC" id="2.7.1.24" evidence="7"/>
<evidence type="ECO:0000256" key="8">
    <source>
        <dbReference type="ARBA" id="ARBA00069592"/>
    </source>
</evidence>
<protein>
    <recommendedName>
        <fullName evidence="8">Dephospho-CoA kinase</fullName>
        <ecNumber evidence="7">2.7.1.24</ecNumber>
    </recommendedName>
    <alternativeName>
        <fullName evidence="9">Dephosphocoenzyme A kinase</fullName>
    </alternativeName>
</protein>
<evidence type="ECO:0000256" key="3">
    <source>
        <dbReference type="ARBA" id="ARBA00022741"/>
    </source>
</evidence>
<dbReference type="EnsemblPlants" id="evm.model.01.744">
    <property type="protein sequence ID" value="cds.evm.model.01.744"/>
    <property type="gene ID" value="evm.TU.01.744"/>
</dbReference>
<dbReference type="Gramene" id="evm.model.01.744">
    <property type="protein sequence ID" value="cds.evm.model.01.744"/>
    <property type="gene ID" value="evm.TU.01.744"/>
</dbReference>
<feature type="repeat" description="PPR" evidence="10">
    <location>
        <begin position="62"/>
        <end position="92"/>
    </location>
</feature>
<evidence type="ECO:0000313" key="12">
    <source>
        <dbReference type="Proteomes" id="UP000596661"/>
    </source>
</evidence>
<evidence type="ECO:0000256" key="2">
    <source>
        <dbReference type="ARBA" id="ARBA00022737"/>
    </source>
</evidence>
<dbReference type="HAMAP" id="MF_00376">
    <property type="entry name" value="Dephospho_CoA_kinase"/>
    <property type="match status" value="1"/>
</dbReference>
<dbReference type="Proteomes" id="UP000596661">
    <property type="component" value="Chromosome 1"/>
</dbReference>
<evidence type="ECO:0000256" key="4">
    <source>
        <dbReference type="ARBA" id="ARBA00022840"/>
    </source>
</evidence>
<proteinExistence type="inferred from homology"/>
<name>A0A803NQL0_CANSA</name>
<dbReference type="PANTHER" id="PTHR47926:SF490">
    <property type="entry name" value="REPEAT-LIKE SUPERFAMILY PROTEIN, PUTATIVE-RELATED"/>
    <property type="match status" value="1"/>
</dbReference>
<reference evidence="11" key="2">
    <citation type="submission" date="2021-03" db="UniProtKB">
        <authorList>
            <consortium name="EnsemblPlants"/>
        </authorList>
    </citation>
    <scope>IDENTIFICATION</scope>
</reference>